<feature type="non-terminal residue" evidence="2">
    <location>
        <position position="131"/>
    </location>
</feature>
<feature type="compositionally biased region" description="Basic residues" evidence="1">
    <location>
        <begin position="121"/>
        <end position="131"/>
    </location>
</feature>
<name>A0A6J4IUP2_9ACTN</name>
<proteinExistence type="predicted"/>
<feature type="region of interest" description="Disordered" evidence="1">
    <location>
        <begin position="1"/>
        <end position="131"/>
    </location>
</feature>
<feature type="compositionally biased region" description="Low complexity" evidence="1">
    <location>
        <begin position="92"/>
        <end position="116"/>
    </location>
</feature>
<evidence type="ECO:0000313" key="2">
    <source>
        <dbReference type="EMBL" id="CAA9261192.1"/>
    </source>
</evidence>
<sequence>DRTARRRPDRPGAVRWSGAVRTSRTVRGTGAVRWSGAVRRGRAVRGGGVPPGDRRPHPRRAQPAQPPSGGAGPPGRGQPELRQRDRARHPAAGRLAAGAPGPGAGLRPLPAAGRQPARPPPGRRPRRNGAV</sequence>
<accession>A0A6J4IUP2</accession>
<dbReference type="EMBL" id="CADCTP010000220">
    <property type="protein sequence ID" value="CAA9261192.1"/>
    <property type="molecule type" value="Genomic_DNA"/>
</dbReference>
<organism evidence="2">
    <name type="scientific">uncultured Mycobacteriales bacterium</name>
    <dbReference type="NCBI Taxonomy" id="581187"/>
    <lineage>
        <taxon>Bacteria</taxon>
        <taxon>Bacillati</taxon>
        <taxon>Actinomycetota</taxon>
        <taxon>Actinomycetes</taxon>
        <taxon>Mycobacteriales</taxon>
        <taxon>environmental samples</taxon>
    </lineage>
</organism>
<feature type="non-terminal residue" evidence="2">
    <location>
        <position position="1"/>
    </location>
</feature>
<gene>
    <name evidence="2" type="ORF">AVDCRST_MAG41-2375</name>
</gene>
<reference evidence="2" key="1">
    <citation type="submission" date="2020-02" db="EMBL/GenBank/DDBJ databases">
        <authorList>
            <person name="Meier V. D."/>
        </authorList>
    </citation>
    <scope>NUCLEOTIDE SEQUENCE</scope>
    <source>
        <strain evidence="2">AVDCRST_MAG41</strain>
    </source>
</reference>
<protein>
    <submittedName>
        <fullName evidence="2">Uncharacterized protein</fullName>
    </submittedName>
</protein>
<evidence type="ECO:0000256" key="1">
    <source>
        <dbReference type="SAM" id="MobiDB-lite"/>
    </source>
</evidence>
<dbReference type="AlphaFoldDB" id="A0A6J4IUP2"/>